<dbReference type="Proteomes" id="UP000343317">
    <property type="component" value="Unassembled WGS sequence"/>
</dbReference>
<reference evidence="1 2" key="1">
    <citation type="submission" date="2019-08" db="EMBL/GenBank/DDBJ databases">
        <authorList>
            <person name="Peeters C."/>
        </authorList>
    </citation>
    <scope>NUCLEOTIDE SEQUENCE [LARGE SCALE GENOMIC DNA]</scope>
    <source>
        <strain evidence="1 2">LMG 31112</strain>
    </source>
</reference>
<dbReference type="EMBL" id="CABPSM010000010">
    <property type="protein sequence ID" value="VVE29062.1"/>
    <property type="molecule type" value="Genomic_DNA"/>
</dbReference>
<keyword evidence="2" id="KW-1185">Reference proteome</keyword>
<dbReference type="AlphaFoldDB" id="A0A5E4WWA9"/>
<name>A0A5E4WWA9_9BURK</name>
<organism evidence="1 2">
    <name type="scientific">Pandoraea horticolens</name>
    <dbReference type="NCBI Taxonomy" id="2508298"/>
    <lineage>
        <taxon>Bacteria</taxon>
        <taxon>Pseudomonadati</taxon>
        <taxon>Pseudomonadota</taxon>
        <taxon>Betaproteobacteria</taxon>
        <taxon>Burkholderiales</taxon>
        <taxon>Burkholderiaceae</taxon>
        <taxon>Pandoraea</taxon>
    </lineage>
</organism>
<evidence type="ECO:0000313" key="2">
    <source>
        <dbReference type="Proteomes" id="UP000343317"/>
    </source>
</evidence>
<dbReference type="InterPro" id="IPR014942">
    <property type="entry name" value="AbiEii"/>
</dbReference>
<dbReference type="Pfam" id="PF08843">
    <property type="entry name" value="AbiEii"/>
    <property type="match status" value="1"/>
</dbReference>
<accession>A0A5E4WWA9</accession>
<dbReference type="RefSeq" id="WP_150621634.1">
    <property type="nucleotide sequence ID" value="NZ_CABPSM010000010.1"/>
</dbReference>
<gene>
    <name evidence="1" type="ORF">PHO31112_03540</name>
</gene>
<evidence type="ECO:0000313" key="1">
    <source>
        <dbReference type="EMBL" id="VVE29062.1"/>
    </source>
</evidence>
<proteinExistence type="predicted"/>
<sequence>MNEIEAWVAATKIPEQATFRRVVHIVLHAIASHHDLRPQMVMKGGILAAVLYHTGRFTRDIDFSSPKHYREFQEGQESFVRNLGDAIAIAAEELSYGLACRIQRSELRPGVEGNFQTLHIRVGYAAKSNVGAMKRLAARVSAQIVDIDYSFNELVGDISTIDLGGHEPLEAYGQLTLMAEKFRALLQQADVPGGRARGSNRGQDIFDIHTLLVRYPLSIHQQDHMLQLLIEKSASRNLEVSRDLIRRPEIRERCRDRYEALQDEIEGDLPPFDQSFDTVAAFYEQLPWPKHRQ</sequence>
<evidence type="ECO:0008006" key="3">
    <source>
        <dbReference type="Google" id="ProtNLM"/>
    </source>
</evidence>
<protein>
    <recommendedName>
        <fullName evidence="3">Nucleotidyl transferase AbiEii/AbiGii toxin family protein</fullName>
    </recommendedName>
</protein>